<dbReference type="InterPro" id="IPR001387">
    <property type="entry name" value="Cro/C1-type_HTH"/>
</dbReference>
<keyword evidence="3" id="KW-1185">Reference proteome</keyword>
<evidence type="ECO:0000259" key="1">
    <source>
        <dbReference type="PROSITE" id="PS50943"/>
    </source>
</evidence>
<dbReference type="Gene3D" id="1.10.260.40">
    <property type="entry name" value="lambda repressor-like DNA-binding domains"/>
    <property type="match status" value="1"/>
</dbReference>
<accession>A0A561VXR5</accession>
<dbReference type="GO" id="GO:0003677">
    <property type="term" value="F:DNA binding"/>
    <property type="evidence" value="ECO:0007669"/>
    <property type="project" value="InterPro"/>
</dbReference>
<name>A0A561VXR5_9ACTN</name>
<evidence type="ECO:0000313" key="2">
    <source>
        <dbReference type="EMBL" id="TWG16406.1"/>
    </source>
</evidence>
<dbReference type="InterPro" id="IPR010982">
    <property type="entry name" value="Lambda_DNA-bd_dom_sf"/>
</dbReference>
<dbReference type="InterPro" id="IPR043917">
    <property type="entry name" value="DUF5753"/>
</dbReference>
<dbReference type="SUPFAM" id="SSF47413">
    <property type="entry name" value="lambda repressor-like DNA-binding domains"/>
    <property type="match status" value="1"/>
</dbReference>
<dbReference type="PROSITE" id="PS50943">
    <property type="entry name" value="HTH_CROC1"/>
    <property type="match status" value="1"/>
</dbReference>
<evidence type="ECO:0000313" key="3">
    <source>
        <dbReference type="Proteomes" id="UP000317685"/>
    </source>
</evidence>
<gene>
    <name evidence="2" type="ORF">FHU34_111742</name>
</gene>
<dbReference type="Pfam" id="PF13560">
    <property type="entry name" value="HTH_31"/>
    <property type="match status" value="1"/>
</dbReference>
<dbReference type="EMBL" id="VIWZ01000001">
    <property type="protein sequence ID" value="TWG16406.1"/>
    <property type="molecule type" value="Genomic_DNA"/>
</dbReference>
<protein>
    <submittedName>
        <fullName evidence="2">Helix-turn-helix protein</fullName>
    </submittedName>
</protein>
<dbReference type="AlphaFoldDB" id="A0A561VXR5"/>
<comment type="caution">
    <text evidence="2">The sequence shown here is derived from an EMBL/GenBank/DDBJ whole genome shotgun (WGS) entry which is preliminary data.</text>
</comment>
<proteinExistence type="predicted"/>
<dbReference type="Proteomes" id="UP000317685">
    <property type="component" value="Unassembled WGS sequence"/>
</dbReference>
<dbReference type="CDD" id="cd00093">
    <property type="entry name" value="HTH_XRE"/>
    <property type="match status" value="1"/>
</dbReference>
<reference evidence="2 3" key="1">
    <citation type="submission" date="2019-06" db="EMBL/GenBank/DDBJ databases">
        <title>Sequencing the genomes of 1000 actinobacteria strains.</title>
        <authorList>
            <person name="Klenk H.-P."/>
        </authorList>
    </citation>
    <scope>NUCLEOTIDE SEQUENCE [LARGE SCALE GENOMIC DNA]</scope>
    <source>
        <strain evidence="2 3">DSM 45885</strain>
    </source>
</reference>
<feature type="domain" description="HTH cro/C1-type" evidence="1">
    <location>
        <begin position="40"/>
        <end position="94"/>
    </location>
</feature>
<organism evidence="2 3">
    <name type="scientific">Micromonospora taraxaci</name>
    <dbReference type="NCBI Taxonomy" id="1316803"/>
    <lineage>
        <taxon>Bacteria</taxon>
        <taxon>Bacillati</taxon>
        <taxon>Actinomycetota</taxon>
        <taxon>Actinomycetes</taxon>
        <taxon>Micromonosporales</taxon>
        <taxon>Micromonosporaceae</taxon>
        <taxon>Micromonospora</taxon>
    </lineage>
</organism>
<dbReference type="SMART" id="SM00530">
    <property type="entry name" value="HTH_XRE"/>
    <property type="match status" value="1"/>
</dbReference>
<sequence>MIDTPSMCFTAKRKRAGVQNHDMPRFTPATPRSRRLGRELRKLREAKGLTGEATAEIVDCSPSRISRIESGEIRPRAGDVMELLVAYGVRIDEEPGTSLLDQARALREDGWWQRLGGKYATYIAYEIEAVELKNFEPMLVPGLLQTESYAREVNVIGRETDPDTIDQRVAARMTRQEVLRRQPNPLRMHAILSEASLRTEVGGADVLRQQLDHLVAQSRLPNVTIQVLRFEAGAHLAISSGFALLSFEQDEPPLGYIETLAGELFLESSRDLARLSAAYDNLKTLARSPAESVTFIRELIKHAT</sequence>
<dbReference type="Pfam" id="PF19054">
    <property type="entry name" value="DUF5753"/>
    <property type="match status" value="1"/>
</dbReference>